<dbReference type="EMBL" id="JAIVFQ010000034">
    <property type="protein sequence ID" value="MCC5601623.1"/>
    <property type="molecule type" value="Genomic_DNA"/>
</dbReference>
<evidence type="ECO:0000259" key="1">
    <source>
        <dbReference type="Pfam" id="PF13468"/>
    </source>
</evidence>
<dbReference type="RefSeq" id="WP_229486635.1">
    <property type="nucleotide sequence ID" value="NZ_JAIVFQ010000034.1"/>
</dbReference>
<gene>
    <name evidence="2" type="ORF">LC586_21050</name>
</gene>
<sequence length="248" mass="28155">MQTTSPQVSVDDFFLEVDHIFVCTTKDAESISVLQELGLHCSNQAVQHFKQGTASKIIFFENTYLELIWIEDKHLVEQQSVHTGVHTLSRLHGQHIRASPFGVGLRRKFNHGNLRSHSTLYWSEWMRCLRRATPTQMSISFAAENLVNQEEPFCFMIPDSIALTAWLDPSLTAHQKLISHPLGVKKLTSVKITINSDKHLTDAMSLLSTHSSVVIERGESPLLELTFDEGIREKNLDARPILPILLKY</sequence>
<organism evidence="2 3">
    <name type="scientific">Nostoc favosum CHAB5714</name>
    <dbReference type="NCBI Taxonomy" id="2780399"/>
    <lineage>
        <taxon>Bacteria</taxon>
        <taxon>Bacillati</taxon>
        <taxon>Cyanobacteriota</taxon>
        <taxon>Cyanophyceae</taxon>
        <taxon>Nostocales</taxon>
        <taxon>Nostocaceae</taxon>
        <taxon>Nostoc</taxon>
        <taxon>Nostoc favosum</taxon>
    </lineage>
</organism>
<dbReference type="InterPro" id="IPR025870">
    <property type="entry name" value="Glyoxalase-like_dom"/>
</dbReference>
<evidence type="ECO:0000313" key="3">
    <source>
        <dbReference type="Proteomes" id="UP001199525"/>
    </source>
</evidence>
<accession>A0ABS8IBY5</accession>
<dbReference type="Proteomes" id="UP001199525">
    <property type="component" value="Unassembled WGS sequence"/>
</dbReference>
<comment type="caution">
    <text evidence="2">The sequence shown here is derived from an EMBL/GenBank/DDBJ whole genome shotgun (WGS) entry which is preliminary data.</text>
</comment>
<dbReference type="InterPro" id="IPR029068">
    <property type="entry name" value="Glyas_Bleomycin-R_OHBP_Dase"/>
</dbReference>
<feature type="domain" description="Glyoxalase-like" evidence="1">
    <location>
        <begin position="17"/>
        <end position="97"/>
    </location>
</feature>
<name>A0ABS8IBY5_9NOSO</name>
<dbReference type="Gene3D" id="3.10.180.10">
    <property type="entry name" value="2,3-Dihydroxybiphenyl 1,2-Dioxygenase, domain 1"/>
    <property type="match status" value="1"/>
</dbReference>
<reference evidence="2 3" key="1">
    <citation type="journal article" date="2021" name="Microorganisms">
        <title>Genome Evolution of Filamentous Cyanobacterium Nostoc Species: From Facultative Symbiosis to Free Living.</title>
        <authorList>
            <person name="Huo D."/>
            <person name="Li H."/>
            <person name="Cai F."/>
            <person name="Guo X."/>
            <person name="Qiao Z."/>
            <person name="Wang W."/>
            <person name="Yu G."/>
            <person name="Li R."/>
        </authorList>
    </citation>
    <scope>NUCLEOTIDE SEQUENCE [LARGE SCALE GENOMIC DNA]</scope>
    <source>
        <strain evidence="2 3">CHAB 5714</strain>
    </source>
</reference>
<proteinExistence type="predicted"/>
<protein>
    <submittedName>
        <fullName evidence="2">VOC family protein</fullName>
    </submittedName>
</protein>
<dbReference type="Pfam" id="PF13468">
    <property type="entry name" value="Glyoxalase_3"/>
    <property type="match status" value="1"/>
</dbReference>
<keyword evidence="3" id="KW-1185">Reference proteome</keyword>
<evidence type="ECO:0000313" key="2">
    <source>
        <dbReference type="EMBL" id="MCC5601623.1"/>
    </source>
</evidence>